<dbReference type="Gene3D" id="1.10.1040.10">
    <property type="entry name" value="N-(1-d-carboxylethyl)-l-norvaline Dehydrogenase, domain 2"/>
    <property type="match status" value="1"/>
</dbReference>
<feature type="domain" description="Ketopantoate reductase C-terminal" evidence="3">
    <location>
        <begin position="212"/>
        <end position="337"/>
    </location>
</feature>
<dbReference type="PANTHER" id="PTHR21708">
    <property type="entry name" value="PROBABLE 2-DEHYDROPANTOATE 2-REDUCTASE"/>
    <property type="match status" value="1"/>
</dbReference>
<feature type="coiled-coil region" evidence="1">
    <location>
        <begin position="534"/>
        <end position="571"/>
    </location>
</feature>
<feature type="compositionally biased region" description="Low complexity" evidence="2">
    <location>
        <begin position="861"/>
        <end position="875"/>
    </location>
</feature>
<dbReference type="PaxDb" id="284590-Q6CR45"/>
<feature type="region of interest" description="Disordered" evidence="2">
    <location>
        <begin position="810"/>
        <end position="910"/>
    </location>
</feature>
<dbReference type="KEGG" id="kla:KLLA0_D11946g"/>
<evidence type="ECO:0000256" key="1">
    <source>
        <dbReference type="SAM" id="Coils"/>
    </source>
</evidence>
<keyword evidence="5" id="KW-1185">Reference proteome</keyword>
<dbReference type="InParanoid" id="Q6CR45"/>
<dbReference type="eggNOG" id="ENOG502QT3Z">
    <property type="taxonomic scope" value="Eukaryota"/>
</dbReference>
<dbReference type="GO" id="GO:0005737">
    <property type="term" value="C:cytoplasm"/>
    <property type="evidence" value="ECO:0007669"/>
    <property type="project" value="TreeGrafter"/>
</dbReference>
<feature type="compositionally biased region" description="Low complexity" evidence="2">
    <location>
        <begin position="812"/>
        <end position="851"/>
    </location>
</feature>
<dbReference type="InterPro" id="IPR013752">
    <property type="entry name" value="KPA_reductase"/>
</dbReference>
<feature type="region of interest" description="Disordered" evidence="2">
    <location>
        <begin position="692"/>
        <end position="783"/>
    </location>
</feature>
<feature type="compositionally biased region" description="Polar residues" evidence="2">
    <location>
        <begin position="754"/>
        <end position="770"/>
    </location>
</feature>
<feature type="compositionally biased region" description="Polar residues" evidence="2">
    <location>
        <begin position="577"/>
        <end position="593"/>
    </location>
</feature>
<feature type="compositionally biased region" description="Low complexity" evidence="2">
    <location>
        <begin position="436"/>
        <end position="453"/>
    </location>
</feature>
<dbReference type="InterPro" id="IPR051402">
    <property type="entry name" value="KPR-Related"/>
</dbReference>
<dbReference type="HOGENOM" id="CLU_010717_0_0_1"/>
<feature type="compositionally biased region" description="Polar residues" evidence="2">
    <location>
        <begin position="722"/>
        <end position="735"/>
    </location>
</feature>
<dbReference type="STRING" id="284590.Q6CR45"/>
<protein>
    <submittedName>
        <fullName evidence="4">KLLA0D11946p</fullName>
    </submittedName>
</protein>
<dbReference type="PANTHER" id="PTHR21708:SF25">
    <property type="entry name" value="PROTEIN PAM1-RELATED"/>
    <property type="match status" value="1"/>
</dbReference>
<evidence type="ECO:0000313" key="5">
    <source>
        <dbReference type="Proteomes" id="UP000000598"/>
    </source>
</evidence>
<dbReference type="Pfam" id="PF08546">
    <property type="entry name" value="ApbA_C"/>
    <property type="match status" value="1"/>
</dbReference>
<dbReference type="InterPro" id="IPR013328">
    <property type="entry name" value="6PGD_dom2"/>
</dbReference>
<gene>
    <name evidence="4" type="ORF">KLLA0_D11946g</name>
</gene>
<name>Q6CR45_KLULA</name>
<proteinExistence type="predicted"/>
<dbReference type="OMA" id="IKKMDCK"/>
<feature type="compositionally biased region" description="Polar residues" evidence="2">
    <location>
        <begin position="884"/>
        <end position="894"/>
    </location>
</feature>
<feature type="compositionally biased region" description="Polar residues" evidence="2">
    <location>
        <begin position="460"/>
        <end position="474"/>
    </location>
</feature>
<evidence type="ECO:0000259" key="3">
    <source>
        <dbReference type="Pfam" id="PF08546"/>
    </source>
</evidence>
<feature type="region of interest" description="Disordered" evidence="2">
    <location>
        <begin position="436"/>
        <end position="477"/>
    </location>
</feature>
<feature type="compositionally biased region" description="Low complexity" evidence="2">
    <location>
        <begin position="771"/>
        <end position="782"/>
    </location>
</feature>
<dbReference type="Proteomes" id="UP000000598">
    <property type="component" value="Chromosome D"/>
</dbReference>
<sequence>MSQLKVLIYGNHPNLALYAWRFQFAKSVDLYHVSDSKSNEFSIETQSYGTDTFRLQKHFNGFNELKLSLETDSEKFDLVILSASSLQEISSITTQLNSVIMNNTKIFVESSGFVQLEPFIRMSVSSPQVKVFSLISDYDIRAVASNRYVQFNGGNKSKKQTIFIGETGSLKTQSASNSYPKQISSLLTTFHSLFLKLFPDDAIDTCNFSPLDFLTQQWKLAIPRVCFDPLLVLFEEFVPKRLHQQILAKPLISGLVTEIITLTRTMGARLPSGYDTESDLLERWVADNGENNYPSLLYHFEHRSAPLDIDLLLLQPILLADDFTIKTPYLEFLYSMMCQFKKLNNDESKLFTRSDKVSKLRDELGQLSLLKGTLKDKETEFNLKLNESKEAYQNEINSRDSQISMLGDQLQREQSQNSSLRRELIAIQSELSTLRQLQSQNQSQTQSQSQPLSEPRTPVEPTSQVPEQQYTETGTPVLRDIEDMAVYAIPYAESPVQDSLGINGENPASTNAAVAGASAAASAATPPSSAPLSADEHALRERELKLRRRELELQERELQLQKKQSKTMLNQKYAHAQSKNGMSPNENPSQYSNQMQNRKLHGQSYMGKPPQGIPGQYMAPHVQQQPLQQVPQQHRQHSSVGLPGMPGVGGYSGSVVGINGGGQRPMNGFGISQNMLDGAAPMGSNGFGPKTFQKTSRKNRRSNMPMLRNPSNTMLSDFNMPQAPTGQQRFNSLSGNLPPLSMNYHNGSMPRLNGNPNPMRTGSQGQLSNLPTQPQQQYQPVPNGMRQISTSTMLDEGESTASVIQRPPNAFQQQQQEQQFGSNSNSNPNSNVNLTSTSNSNSFSNSNSHSTSPPPLESDISSTNPPSSSKTNLSPVEPQDKLPSDSNNEQNQKSNELKKSKFSFFHSKKK</sequence>
<organism evidence="4 5">
    <name type="scientific">Kluyveromyces lactis (strain ATCC 8585 / CBS 2359 / DSM 70799 / NBRC 1267 / NRRL Y-1140 / WM37)</name>
    <name type="common">Yeast</name>
    <name type="synonym">Candida sphaerica</name>
    <dbReference type="NCBI Taxonomy" id="284590"/>
    <lineage>
        <taxon>Eukaryota</taxon>
        <taxon>Fungi</taxon>
        <taxon>Dikarya</taxon>
        <taxon>Ascomycota</taxon>
        <taxon>Saccharomycotina</taxon>
        <taxon>Saccharomycetes</taxon>
        <taxon>Saccharomycetales</taxon>
        <taxon>Saccharomycetaceae</taxon>
        <taxon>Kluyveromyces</taxon>
    </lineage>
</organism>
<dbReference type="InterPro" id="IPR008927">
    <property type="entry name" value="6-PGluconate_DH-like_C_sf"/>
</dbReference>
<accession>Q6CR45</accession>
<dbReference type="FunCoup" id="Q6CR45">
    <property type="interactions" value="105"/>
</dbReference>
<evidence type="ECO:0000313" key="4">
    <source>
        <dbReference type="EMBL" id="CAH00690.1"/>
    </source>
</evidence>
<reference evidence="4 5" key="1">
    <citation type="journal article" date="2004" name="Nature">
        <title>Genome evolution in yeasts.</title>
        <authorList>
            <consortium name="Genolevures"/>
            <person name="Dujon B."/>
            <person name="Sherman D."/>
            <person name="Fischer G."/>
            <person name="Durrens P."/>
            <person name="Casaregola S."/>
            <person name="Lafontaine I."/>
            <person name="de Montigny J."/>
            <person name="Marck C."/>
            <person name="Neuveglise C."/>
            <person name="Talla E."/>
            <person name="Goffard N."/>
            <person name="Frangeul L."/>
            <person name="Aigle M."/>
            <person name="Anthouard V."/>
            <person name="Babour A."/>
            <person name="Barbe V."/>
            <person name="Barnay S."/>
            <person name="Blanchin S."/>
            <person name="Beckerich J.M."/>
            <person name="Beyne E."/>
            <person name="Bleykasten C."/>
            <person name="Boisrame A."/>
            <person name="Boyer J."/>
            <person name="Cattolico L."/>
            <person name="Confanioleri F."/>
            <person name="de Daruvar A."/>
            <person name="Despons L."/>
            <person name="Fabre E."/>
            <person name="Fairhead C."/>
            <person name="Ferry-Dumazet H."/>
            <person name="Groppi A."/>
            <person name="Hantraye F."/>
            <person name="Hennequin C."/>
            <person name="Jauniaux N."/>
            <person name="Joyet P."/>
            <person name="Kachouri R."/>
            <person name="Kerrest A."/>
            <person name="Koszul R."/>
            <person name="Lemaire M."/>
            <person name="Lesur I."/>
            <person name="Ma L."/>
            <person name="Muller H."/>
            <person name="Nicaud J.M."/>
            <person name="Nikolski M."/>
            <person name="Oztas S."/>
            <person name="Ozier-Kalogeropoulos O."/>
            <person name="Pellenz S."/>
            <person name="Potier S."/>
            <person name="Richard G.F."/>
            <person name="Straub M.L."/>
            <person name="Suleau A."/>
            <person name="Swennene D."/>
            <person name="Tekaia F."/>
            <person name="Wesolowski-Louvel M."/>
            <person name="Westhof E."/>
            <person name="Wirth B."/>
            <person name="Zeniou-Meyer M."/>
            <person name="Zivanovic I."/>
            <person name="Bolotin-Fukuhara M."/>
            <person name="Thierry A."/>
            <person name="Bouchier C."/>
            <person name="Caudron B."/>
            <person name="Scarpelli C."/>
            <person name="Gaillardin C."/>
            <person name="Weissenbach J."/>
            <person name="Wincker P."/>
            <person name="Souciet J.L."/>
        </authorList>
    </citation>
    <scope>NUCLEOTIDE SEQUENCE [LARGE SCALE GENOMIC DNA]</scope>
    <source>
        <strain evidence="5">ATCC 8585 / CBS 2359 / DSM 70799 / NBRC 1267 / NRRL Y-1140 / WM37</strain>
    </source>
</reference>
<dbReference type="AlphaFoldDB" id="Q6CR45"/>
<feature type="region of interest" description="Disordered" evidence="2">
    <location>
        <begin position="574"/>
        <end position="593"/>
    </location>
</feature>
<evidence type="ECO:0000256" key="2">
    <source>
        <dbReference type="SAM" id="MobiDB-lite"/>
    </source>
</evidence>
<keyword evidence="1" id="KW-0175">Coiled coil</keyword>
<dbReference type="SUPFAM" id="SSF48179">
    <property type="entry name" value="6-phosphogluconate dehydrogenase C-terminal domain-like"/>
    <property type="match status" value="1"/>
</dbReference>
<dbReference type="EMBL" id="CR382124">
    <property type="protein sequence ID" value="CAH00690.1"/>
    <property type="molecule type" value="Genomic_DNA"/>
</dbReference>